<accession>A0ABS5E7G9</accession>
<gene>
    <name evidence="6" type="ORF">KB213_07250</name>
</gene>
<evidence type="ECO:0000256" key="2">
    <source>
        <dbReference type="ARBA" id="ARBA00022452"/>
    </source>
</evidence>
<evidence type="ECO:0000256" key="3">
    <source>
        <dbReference type="ARBA" id="ARBA00022692"/>
    </source>
</evidence>
<reference evidence="6 7" key="1">
    <citation type="submission" date="2021-04" db="EMBL/GenBank/DDBJ databases">
        <title>The complete genome sequence of Neokomagataea sp. TBRC 2177.</title>
        <authorList>
            <person name="Charoenyingcharoen P."/>
            <person name="Yukphan P."/>
        </authorList>
    </citation>
    <scope>NUCLEOTIDE SEQUENCE [LARGE SCALE GENOMIC DNA]</scope>
    <source>
        <strain evidence="6 7">TBRC 2177</strain>
    </source>
</reference>
<dbReference type="Gene3D" id="1.20.1600.10">
    <property type="entry name" value="Outer membrane efflux proteins (OEP)"/>
    <property type="match status" value="1"/>
</dbReference>
<evidence type="ECO:0000256" key="4">
    <source>
        <dbReference type="ARBA" id="ARBA00023136"/>
    </source>
</evidence>
<keyword evidence="4" id="KW-0472">Membrane</keyword>
<dbReference type="RefSeq" id="WP_211681734.1">
    <property type="nucleotide sequence ID" value="NZ_JAGRQH010000004.1"/>
</dbReference>
<evidence type="ECO:0000256" key="1">
    <source>
        <dbReference type="ARBA" id="ARBA00004442"/>
    </source>
</evidence>
<dbReference type="EMBL" id="JAGRQH010000004">
    <property type="protein sequence ID" value="MBR0559847.1"/>
    <property type="molecule type" value="Genomic_DNA"/>
</dbReference>
<dbReference type="PANTHER" id="PTHR30026">
    <property type="entry name" value="OUTER MEMBRANE PROTEIN TOLC"/>
    <property type="match status" value="1"/>
</dbReference>
<evidence type="ECO:0000313" key="6">
    <source>
        <dbReference type="EMBL" id="MBR0559847.1"/>
    </source>
</evidence>
<comment type="subcellular location">
    <subcellularLocation>
        <location evidence="1">Cell outer membrane</location>
    </subcellularLocation>
</comment>
<dbReference type="Proteomes" id="UP000677812">
    <property type="component" value="Unassembled WGS sequence"/>
</dbReference>
<keyword evidence="5" id="KW-0998">Cell outer membrane</keyword>
<evidence type="ECO:0000256" key="5">
    <source>
        <dbReference type="ARBA" id="ARBA00023237"/>
    </source>
</evidence>
<keyword evidence="2" id="KW-1134">Transmembrane beta strand</keyword>
<keyword evidence="3" id="KW-0812">Transmembrane</keyword>
<organism evidence="6 7">
    <name type="scientific">Neokomagataea anthophila</name>
    <dbReference type="NCBI Taxonomy" id="2826925"/>
    <lineage>
        <taxon>Bacteria</taxon>
        <taxon>Pseudomonadati</taxon>
        <taxon>Pseudomonadota</taxon>
        <taxon>Alphaproteobacteria</taxon>
        <taxon>Acetobacterales</taxon>
        <taxon>Acetobacteraceae</taxon>
        <taxon>Neokomagataea</taxon>
    </lineage>
</organism>
<dbReference type="SUPFAM" id="SSF56954">
    <property type="entry name" value="Outer membrane efflux proteins (OEP)"/>
    <property type="match status" value="1"/>
</dbReference>
<evidence type="ECO:0000313" key="7">
    <source>
        <dbReference type="Proteomes" id="UP000677812"/>
    </source>
</evidence>
<sequence length="420" mass="46201">MLKHELINRCTKQTVFGAVVLLAVFQSGVAWAGEWSFHDAVRSAWERDPAQIALHTAERSSLSEAHAAHAWFPAGMVVNAQYTDDHFIGSSQGYTTYQGQFSMPFWLPGQGRATERRALADAGVARANSDMERMAQAMQLLDVTVGAAIAQKQAVVVQEEAQAAEALLEQSARRLRVGEEPRTEHDALLGFVGQLHQQQAEIAENLTGYQADMLRLTGTRQVPDIEQIDGRDLARLGRLQSQLIVERDPRVIYADAVEKASGAALDVVRHSWMPTPTAGVQVIRQKQFEALWDTSVGVQATVQLPSSAQYTPRLMQQVRVQANAARDHEQARRIVEDEYTHTLTRLQTSLAVVSTTRAQCAAQSDRAEQITRAWRVGESALVEVLRARQGALGACLALKNAEISWHGAIVRLMISGGETP</sequence>
<keyword evidence="7" id="KW-1185">Reference proteome</keyword>
<dbReference type="PANTHER" id="PTHR30026:SF20">
    <property type="entry name" value="OUTER MEMBRANE PROTEIN TOLC"/>
    <property type="match status" value="1"/>
</dbReference>
<name>A0ABS5E7G9_9PROT</name>
<dbReference type="InterPro" id="IPR051906">
    <property type="entry name" value="TolC-like"/>
</dbReference>
<protein>
    <submittedName>
        <fullName evidence="6">TolC family protein</fullName>
    </submittedName>
</protein>
<comment type="caution">
    <text evidence="6">The sequence shown here is derived from an EMBL/GenBank/DDBJ whole genome shotgun (WGS) entry which is preliminary data.</text>
</comment>
<proteinExistence type="predicted"/>